<protein>
    <submittedName>
        <fullName evidence="2">Uncharacterized protein</fullName>
    </submittedName>
</protein>
<feature type="transmembrane region" description="Helical" evidence="1">
    <location>
        <begin position="48"/>
        <end position="71"/>
    </location>
</feature>
<evidence type="ECO:0000256" key="1">
    <source>
        <dbReference type="SAM" id="Phobius"/>
    </source>
</evidence>
<keyword evidence="3" id="KW-1185">Reference proteome</keyword>
<dbReference type="Proteomes" id="UP000321419">
    <property type="component" value="Unassembled WGS sequence"/>
</dbReference>
<keyword evidence="1" id="KW-1133">Transmembrane helix</keyword>
<sequence>MNEGWVDIYKLQYERIAQHENQRLIFSNIVVVISTAILALFIKSTEELSIISNIWLAMILVFLNAVASIYIKKSRSWIKFHQNRARKILKASNPEIMKIYEDENKPDSDQDKERRPNLQIIMHLVIVFLGLAIIIISSITNVQN</sequence>
<dbReference type="OrthoDB" id="9980496at2"/>
<accession>A0A510XVD7</accession>
<dbReference type="AlphaFoldDB" id="A0A510XVD7"/>
<gene>
    <name evidence="2" type="ORF">PES01_13620</name>
</gene>
<proteinExistence type="predicted"/>
<keyword evidence="1" id="KW-0472">Membrane</keyword>
<feature type="transmembrane region" description="Helical" evidence="1">
    <location>
        <begin position="24"/>
        <end position="42"/>
    </location>
</feature>
<reference evidence="2 3" key="1">
    <citation type="submission" date="2019-07" db="EMBL/GenBank/DDBJ databases">
        <title>Whole genome shotgun sequence of Pseudoalteromonas espejiana NBRC 102222.</title>
        <authorList>
            <person name="Hosoyama A."/>
            <person name="Uohara A."/>
            <person name="Ohji S."/>
            <person name="Ichikawa N."/>
        </authorList>
    </citation>
    <scope>NUCLEOTIDE SEQUENCE [LARGE SCALE GENOMIC DNA]</scope>
    <source>
        <strain evidence="2 3">NBRC 102222</strain>
    </source>
</reference>
<feature type="transmembrane region" description="Helical" evidence="1">
    <location>
        <begin position="120"/>
        <end position="139"/>
    </location>
</feature>
<name>A0A510XVD7_9GAMM</name>
<evidence type="ECO:0000313" key="3">
    <source>
        <dbReference type="Proteomes" id="UP000321419"/>
    </source>
</evidence>
<evidence type="ECO:0000313" key="2">
    <source>
        <dbReference type="EMBL" id="GEK54517.1"/>
    </source>
</evidence>
<dbReference type="RefSeq" id="WP_089347622.1">
    <property type="nucleotide sequence ID" value="NZ_BJUM01000011.1"/>
</dbReference>
<organism evidence="2 3">
    <name type="scientific">Pseudoalteromonas espejiana</name>
    <dbReference type="NCBI Taxonomy" id="28107"/>
    <lineage>
        <taxon>Bacteria</taxon>
        <taxon>Pseudomonadati</taxon>
        <taxon>Pseudomonadota</taxon>
        <taxon>Gammaproteobacteria</taxon>
        <taxon>Alteromonadales</taxon>
        <taxon>Pseudoalteromonadaceae</taxon>
        <taxon>Pseudoalteromonas</taxon>
    </lineage>
</organism>
<comment type="caution">
    <text evidence="2">The sequence shown here is derived from an EMBL/GenBank/DDBJ whole genome shotgun (WGS) entry which is preliminary data.</text>
</comment>
<dbReference type="EMBL" id="BJUM01000011">
    <property type="protein sequence ID" value="GEK54517.1"/>
    <property type="molecule type" value="Genomic_DNA"/>
</dbReference>
<keyword evidence="1" id="KW-0812">Transmembrane</keyword>